<reference evidence="3" key="1">
    <citation type="submission" date="2022-11" db="EMBL/GenBank/DDBJ databases">
        <title>Biodiversity and phylogenetic relationships of bacteria.</title>
        <authorList>
            <person name="Machado R.A.R."/>
            <person name="Bhat A."/>
            <person name="Loulou A."/>
            <person name="Kallel S."/>
        </authorList>
    </citation>
    <scope>NUCLEOTIDE SEQUENCE</scope>
    <source>
        <strain evidence="3">K-TC2</strain>
    </source>
</reference>
<dbReference type="RefSeq" id="WP_266338722.1">
    <property type="nucleotide sequence ID" value="NZ_JAPKNK010000004.1"/>
</dbReference>
<accession>A0A9X3IKR7</accession>
<dbReference type="AlphaFoldDB" id="A0A9X3IKR7"/>
<feature type="compositionally biased region" description="Low complexity" evidence="1">
    <location>
        <begin position="116"/>
        <end position="127"/>
    </location>
</feature>
<dbReference type="EMBL" id="JAPKNK010000004">
    <property type="protein sequence ID" value="MCX5569748.1"/>
    <property type="molecule type" value="Genomic_DNA"/>
</dbReference>
<feature type="domain" description="Extensin-like C-terminal" evidence="2">
    <location>
        <begin position="286"/>
        <end position="463"/>
    </location>
</feature>
<feature type="compositionally biased region" description="Basic and acidic residues" evidence="1">
    <location>
        <begin position="210"/>
        <end position="225"/>
    </location>
</feature>
<evidence type="ECO:0000313" key="3">
    <source>
        <dbReference type="EMBL" id="MCX5569748.1"/>
    </source>
</evidence>
<name>A0A9X3IKR7_9HYPH</name>
<evidence type="ECO:0000313" key="4">
    <source>
        <dbReference type="Proteomes" id="UP001144805"/>
    </source>
</evidence>
<organism evidence="3 4">
    <name type="scientific">Kaistia nematophila</name>
    <dbReference type="NCBI Taxonomy" id="2994654"/>
    <lineage>
        <taxon>Bacteria</taxon>
        <taxon>Pseudomonadati</taxon>
        <taxon>Pseudomonadota</taxon>
        <taxon>Alphaproteobacteria</taxon>
        <taxon>Hyphomicrobiales</taxon>
        <taxon>Kaistiaceae</taxon>
        <taxon>Kaistia</taxon>
    </lineage>
</organism>
<evidence type="ECO:0000259" key="2">
    <source>
        <dbReference type="Pfam" id="PF06904"/>
    </source>
</evidence>
<sequence length="464" mass="48058">MLIAKRTGTAMAGLRVLTFGMGGLLAALLVGAAPFEARAITADELFQKVIPKVDGSSARKPAKRKPHKAMPASLPAKSAIAPAVESPTGPAAPVDTPLPTRRPADGAESVDTDRSVAVPPAVATATPLPREKPAEERKAAGLIAIPAPAEATVGTVRTVPVPADPALAAGALAAASALAGAVPADPPTEEQLAFAPPVLPTLLKPTPAEGRNDDGSLKKGDRLPPPEKQAALAPTDTKPIDHPTEEKSLVAEAPPPSSLPMPRRKPEIMLAALAPRIIPALPELAACKALLSGLKISAKALPAIEAGQCGGPDPFDVTALEGGKVDLEPAAKINCAMATTLAHWVDEDIQPSAEATLGGRVTALRVADSYSCRGRNQIATAMLSEHAFLNAVDIAAFQVNGRWVTVKKTEGRTEKEDSFLKAARVSACDKFNTVLGPGSDGYHEDHYHLDLRQRGKGGGKKYCH</sequence>
<feature type="region of interest" description="Disordered" evidence="1">
    <location>
        <begin position="55"/>
        <end position="134"/>
    </location>
</feature>
<feature type="region of interest" description="Disordered" evidence="1">
    <location>
        <begin position="200"/>
        <end position="262"/>
    </location>
</feature>
<gene>
    <name evidence="3" type="ORF">OSH07_11145</name>
</gene>
<evidence type="ECO:0000256" key="1">
    <source>
        <dbReference type="SAM" id="MobiDB-lite"/>
    </source>
</evidence>
<proteinExistence type="predicted"/>
<dbReference type="Pfam" id="PF06904">
    <property type="entry name" value="Extensin-like_C"/>
    <property type="match status" value="1"/>
</dbReference>
<keyword evidence="4" id="KW-1185">Reference proteome</keyword>
<feature type="compositionally biased region" description="Basic and acidic residues" evidence="1">
    <location>
        <begin position="238"/>
        <end position="249"/>
    </location>
</feature>
<dbReference type="InterPro" id="IPR009683">
    <property type="entry name" value="Extensin-like_C"/>
</dbReference>
<protein>
    <submittedName>
        <fullName evidence="3">Extensin family protein</fullName>
    </submittedName>
</protein>
<comment type="caution">
    <text evidence="3">The sequence shown here is derived from an EMBL/GenBank/DDBJ whole genome shotgun (WGS) entry which is preliminary data.</text>
</comment>
<dbReference type="Proteomes" id="UP001144805">
    <property type="component" value="Unassembled WGS sequence"/>
</dbReference>